<dbReference type="RefSeq" id="WP_306953981.1">
    <property type="nucleotide sequence ID" value="NZ_JAURUO010000006.1"/>
</dbReference>
<gene>
    <name evidence="1" type="ORF">J2S04_001308</name>
</gene>
<evidence type="ECO:0008006" key="3">
    <source>
        <dbReference type="Google" id="ProtNLM"/>
    </source>
</evidence>
<dbReference type="Proteomes" id="UP001229209">
    <property type="component" value="Unassembled WGS sequence"/>
</dbReference>
<comment type="caution">
    <text evidence="1">The sequence shown here is derived from an EMBL/GenBank/DDBJ whole genome shotgun (WGS) entry which is preliminary data.</text>
</comment>
<protein>
    <recommendedName>
        <fullName evidence="3">Group II intron maturase-specific domain-containing protein</fullName>
    </recommendedName>
</protein>
<organism evidence="1 2">
    <name type="scientific">Alicyclobacillus tolerans</name>
    <dbReference type="NCBI Taxonomy" id="90970"/>
    <lineage>
        <taxon>Bacteria</taxon>
        <taxon>Bacillati</taxon>
        <taxon>Bacillota</taxon>
        <taxon>Bacilli</taxon>
        <taxon>Bacillales</taxon>
        <taxon>Alicyclobacillaceae</taxon>
        <taxon>Alicyclobacillus</taxon>
    </lineage>
</organism>
<accession>A0ABT9LVS9</accession>
<keyword evidence="2" id="KW-1185">Reference proteome</keyword>
<proteinExistence type="predicted"/>
<reference evidence="1 2" key="1">
    <citation type="submission" date="2023-07" db="EMBL/GenBank/DDBJ databases">
        <title>Genomic Encyclopedia of Type Strains, Phase IV (KMG-IV): sequencing the most valuable type-strain genomes for metagenomic binning, comparative biology and taxonomic classification.</title>
        <authorList>
            <person name="Goeker M."/>
        </authorList>
    </citation>
    <scope>NUCLEOTIDE SEQUENCE [LARGE SCALE GENOMIC DNA]</scope>
    <source>
        <strain evidence="1 2">DSM 25924</strain>
    </source>
</reference>
<sequence>MGIWKRARKTYRIWKRTSRWVTPIFVRFVLPVAERKISGYIKSRLGIRNRFQWRVVKAGDPILWKRYGWRKTGQEKKP</sequence>
<evidence type="ECO:0000313" key="1">
    <source>
        <dbReference type="EMBL" id="MDP9728371.1"/>
    </source>
</evidence>
<dbReference type="EMBL" id="JAURUO010000006">
    <property type="protein sequence ID" value="MDP9728371.1"/>
    <property type="molecule type" value="Genomic_DNA"/>
</dbReference>
<name>A0ABT9LVS9_9BACL</name>
<evidence type="ECO:0000313" key="2">
    <source>
        <dbReference type="Proteomes" id="UP001229209"/>
    </source>
</evidence>